<dbReference type="Gene3D" id="3.40.50.11010">
    <property type="match status" value="1"/>
</dbReference>
<dbReference type="EC" id="2.4.-.-" evidence="2"/>
<dbReference type="RefSeq" id="WP_326506696.1">
    <property type="nucleotide sequence ID" value="NZ_JAWIIV010000009.1"/>
</dbReference>
<keyword evidence="3" id="KW-1185">Reference proteome</keyword>
<evidence type="ECO:0000313" key="2">
    <source>
        <dbReference type="EMBL" id="MEC4719981.1"/>
    </source>
</evidence>
<feature type="compositionally biased region" description="Polar residues" evidence="1">
    <location>
        <begin position="361"/>
        <end position="379"/>
    </location>
</feature>
<gene>
    <name evidence="2" type="ORF">RY831_12535</name>
</gene>
<dbReference type="PANTHER" id="PTHR12526">
    <property type="entry name" value="GLYCOSYLTRANSFERASE"/>
    <property type="match status" value="1"/>
</dbReference>
<comment type="caution">
    <text evidence="2">The sequence shown here is derived from an EMBL/GenBank/DDBJ whole genome shotgun (WGS) entry which is preliminary data.</text>
</comment>
<dbReference type="PANTHER" id="PTHR12526:SF630">
    <property type="entry name" value="GLYCOSYLTRANSFERASE"/>
    <property type="match status" value="1"/>
</dbReference>
<reference evidence="2 3" key="1">
    <citation type="submission" date="2023-10" db="EMBL/GenBank/DDBJ databases">
        <title>Noviherbaspirillum sp. CPCC 100848 genome assembly.</title>
        <authorList>
            <person name="Li X.Y."/>
            <person name="Fang X.M."/>
        </authorList>
    </citation>
    <scope>NUCLEOTIDE SEQUENCE [LARGE SCALE GENOMIC DNA]</scope>
    <source>
        <strain evidence="2 3">CPCC 100848</strain>
    </source>
</reference>
<dbReference type="GO" id="GO:0016757">
    <property type="term" value="F:glycosyltransferase activity"/>
    <property type="evidence" value="ECO:0007669"/>
    <property type="project" value="UniProtKB-KW"/>
</dbReference>
<feature type="region of interest" description="Disordered" evidence="1">
    <location>
        <begin position="361"/>
        <end position="380"/>
    </location>
</feature>
<evidence type="ECO:0000313" key="3">
    <source>
        <dbReference type="Proteomes" id="UP001352263"/>
    </source>
</evidence>
<keyword evidence="2" id="KW-0808">Transferase</keyword>
<dbReference type="EMBL" id="JAWIIV010000009">
    <property type="protein sequence ID" value="MEC4719981.1"/>
    <property type="molecule type" value="Genomic_DNA"/>
</dbReference>
<evidence type="ECO:0000256" key="1">
    <source>
        <dbReference type="SAM" id="MobiDB-lite"/>
    </source>
</evidence>
<protein>
    <submittedName>
        <fullName evidence="2">Glycosyltransferase</fullName>
        <ecNumber evidence="2">2.4.-.-</ecNumber>
    </submittedName>
</protein>
<dbReference type="Gene3D" id="3.40.50.2000">
    <property type="entry name" value="Glycogen Phosphorylase B"/>
    <property type="match status" value="1"/>
</dbReference>
<dbReference type="Proteomes" id="UP001352263">
    <property type="component" value="Unassembled WGS sequence"/>
</dbReference>
<proteinExistence type="predicted"/>
<dbReference type="SUPFAM" id="SSF53756">
    <property type="entry name" value="UDP-Glycosyltransferase/glycogen phosphorylase"/>
    <property type="match status" value="1"/>
</dbReference>
<sequence>MDSIIVFSHLRWNFVYQRPQHLLSRLSRHYNIILVEEPEYRDGEPELQVSNPLPNLTVCKPLTPVREFGFDDKQIPYLRKMVRALGKQHPNSIVWFYTPMALPLLDELKPKQVVYDCMDELSAFKNPPPALLPREDELLRRADIVFTGGPSLYEAKKDRHPNVHCFPSSVDVNHFRQALDRNIAHPELEDLPRPVLGFYGVIDERFDAELAGQVADAHPEWQLVLVGPVVKIDVASLPQRPNIHYMGQQPYSALPQFLAAWDVCLMPFAMNESTRFISPTKSLEYMAAELPIVSTPVKDVVDLHSDVVEIASTAPEFVKACERVLAMGSDEKLRKIRLMRDKLSRTSWDVTAMSMHKLLEQRTQQAGSQRQAANETPDQATAGYRLQGAATATGSNRAALRD</sequence>
<organism evidence="2 3">
    <name type="scientific">Noviherbaspirillum album</name>
    <dbReference type="NCBI Taxonomy" id="3080276"/>
    <lineage>
        <taxon>Bacteria</taxon>
        <taxon>Pseudomonadati</taxon>
        <taxon>Pseudomonadota</taxon>
        <taxon>Betaproteobacteria</taxon>
        <taxon>Burkholderiales</taxon>
        <taxon>Oxalobacteraceae</taxon>
        <taxon>Noviherbaspirillum</taxon>
    </lineage>
</organism>
<accession>A0ABU6J8P9</accession>
<dbReference type="Pfam" id="PF13692">
    <property type="entry name" value="Glyco_trans_1_4"/>
    <property type="match status" value="1"/>
</dbReference>
<keyword evidence="2" id="KW-0328">Glycosyltransferase</keyword>
<name>A0ABU6J8P9_9BURK</name>